<dbReference type="Pfam" id="PF02298">
    <property type="entry name" value="Cu_bind_like"/>
    <property type="match status" value="1"/>
</dbReference>
<dbReference type="PROSITE" id="PS51257">
    <property type="entry name" value="PROKAR_LIPOPROTEIN"/>
    <property type="match status" value="1"/>
</dbReference>
<keyword evidence="5" id="KW-1185">Reference proteome</keyword>
<dbReference type="Gene3D" id="2.60.40.420">
    <property type="entry name" value="Cupredoxins - blue copper proteins"/>
    <property type="match status" value="1"/>
</dbReference>
<dbReference type="Proteomes" id="UP001634007">
    <property type="component" value="Unassembled WGS sequence"/>
</dbReference>
<evidence type="ECO:0000256" key="2">
    <source>
        <dbReference type="SAM" id="SignalP"/>
    </source>
</evidence>
<name>A0ABD3L7B6_EUCGL</name>
<dbReference type="PANTHER" id="PTHR33021">
    <property type="entry name" value="BLUE COPPER PROTEIN"/>
    <property type="match status" value="1"/>
</dbReference>
<dbReference type="CDD" id="cd04216">
    <property type="entry name" value="Phytocyanin"/>
    <property type="match status" value="1"/>
</dbReference>
<keyword evidence="1" id="KW-1133">Transmembrane helix</keyword>
<evidence type="ECO:0000256" key="1">
    <source>
        <dbReference type="SAM" id="Phobius"/>
    </source>
</evidence>
<keyword evidence="1" id="KW-0472">Membrane</keyword>
<dbReference type="AlphaFoldDB" id="A0ABD3L7B6"/>
<dbReference type="InterPro" id="IPR003245">
    <property type="entry name" value="Phytocyanin_dom"/>
</dbReference>
<dbReference type="PROSITE" id="PS51485">
    <property type="entry name" value="PHYTOCYANIN"/>
    <property type="match status" value="1"/>
</dbReference>
<feature type="signal peptide" evidence="2">
    <location>
        <begin position="1"/>
        <end position="24"/>
    </location>
</feature>
<gene>
    <name evidence="4" type="ORF">ACJRO7_016524</name>
</gene>
<keyword evidence="2" id="KW-0732">Signal</keyword>
<dbReference type="InterPro" id="IPR008972">
    <property type="entry name" value="Cupredoxin"/>
</dbReference>
<reference evidence="4 5" key="1">
    <citation type="submission" date="2024-11" db="EMBL/GenBank/DDBJ databases">
        <title>Chromosome-level genome assembly of Eucalyptus globulus Labill. provides insights into its genome evolution.</title>
        <authorList>
            <person name="Li X."/>
        </authorList>
    </citation>
    <scope>NUCLEOTIDE SEQUENCE [LARGE SCALE GENOMIC DNA]</scope>
    <source>
        <strain evidence="4">CL2024</strain>
        <tissue evidence="4">Fresh tender leaves</tissue>
    </source>
</reference>
<evidence type="ECO:0000313" key="5">
    <source>
        <dbReference type="Proteomes" id="UP001634007"/>
    </source>
</evidence>
<proteinExistence type="predicted"/>
<comment type="caution">
    <text evidence="4">The sequence shown here is derived from an EMBL/GenBank/DDBJ whole genome shotgun (WGS) entry which is preliminary data.</text>
</comment>
<keyword evidence="1" id="KW-0812">Transmembrane</keyword>
<evidence type="ECO:0000313" key="4">
    <source>
        <dbReference type="EMBL" id="KAL3747730.1"/>
    </source>
</evidence>
<feature type="domain" description="Phytocyanin" evidence="3">
    <location>
        <begin position="25"/>
        <end position="131"/>
    </location>
</feature>
<feature type="chain" id="PRO_5044783286" description="Phytocyanin domain-containing protein" evidence="2">
    <location>
        <begin position="25"/>
        <end position="166"/>
    </location>
</feature>
<organism evidence="4 5">
    <name type="scientific">Eucalyptus globulus</name>
    <name type="common">Tasmanian blue gum</name>
    <dbReference type="NCBI Taxonomy" id="34317"/>
    <lineage>
        <taxon>Eukaryota</taxon>
        <taxon>Viridiplantae</taxon>
        <taxon>Streptophyta</taxon>
        <taxon>Embryophyta</taxon>
        <taxon>Tracheophyta</taxon>
        <taxon>Spermatophyta</taxon>
        <taxon>Magnoliopsida</taxon>
        <taxon>eudicotyledons</taxon>
        <taxon>Gunneridae</taxon>
        <taxon>Pentapetalae</taxon>
        <taxon>rosids</taxon>
        <taxon>malvids</taxon>
        <taxon>Myrtales</taxon>
        <taxon>Myrtaceae</taxon>
        <taxon>Myrtoideae</taxon>
        <taxon>Eucalypteae</taxon>
        <taxon>Eucalyptus</taxon>
    </lineage>
</organism>
<dbReference type="InterPro" id="IPR039391">
    <property type="entry name" value="Phytocyanin-like"/>
</dbReference>
<sequence length="166" mass="17422">MGRGVGLAGCFVVAMLACLRGAGATEYVVGDSRGWTAPPNITARYYLEWAANKTFAQGDILKFVVNGTHDVAEVSKEVYDTCGNATPISGSDYVLLYSLGGFGNENGQCHFISTVDSDCENGLKMVITITDLNISKSPASSASTTTAGALCMLVLLSTSIITMLMN</sequence>
<evidence type="ECO:0000259" key="3">
    <source>
        <dbReference type="PROSITE" id="PS51485"/>
    </source>
</evidence>
<dbReference type="PANTHER" id="PTHR33021:SF522">
    <property type="entry name" value="PHYTOCYANIN DOMAIN-CONTAINING PROTEIN"/>
    <property type="match status" value="1"/>
</dbReference>
<dbReference type="EMBL" id="JBJKBG010000003">
    <property type="protein sequence ID" value="KAL3747730.1"/>
    <property type="molecule type" value="Genomic_DNA"/>
</dbReference>
<feature type="transmembrane region" description="Helical" evidence="1">
    <location>
        <begin position="147"/>
        <end position="165"/>
    </location>
</feature>
<dbReference type="SUPFAM" id="SSF49503">
    <property type="entry name" value="Cupredoxins"/>
    <property type="match status" value="1"/>
</dbReference>
<accession>A0ABD3L7B6</accession>
<protein>
    <recommendedName>
        <fullName evidence="3">Phytocyanin domain-containing protein</fullName>
    </recommendedName>
</protein>